<comment type="caution">
    <text evidence="2">The sequence shown here is derived from an EMBL/GenBank/DDBJ whole genome shotgun (WGS) entry which is preliminary data.</text>
</comment>
<feature type="non-terminal residue" evidence="2">
    <location>
        <position position="1"/>
    </location>
</feature>
<reference evidence="2" key="1">
    <citation type="submission" date="2021-06" db="EMBL/GenBank/DDBJ databases">
        <authorList>
            <person name="Kallberg Y."/>
            <person name="Tangrot J."/>
            <person name="Rosling A."/>
        </authorList>
    </citation>
    <scope>NUCLEOTIDE SEQUENCE</scope>
    <source>
        <strain evidence="2">MA453B</strain>
    </source>
</reference>
<dbReference type="Proteomes" id="UP000789405">
    <property type="component" value="Unassembled WGS sequence"/>
</dbReference>
<feature type="region of interest" description="Disordered" evidence="1">
    <location>
        <begin position="1"/>
        <end position="55"/>
    </location>
</feature>
<dbReference type="AlphaFoldDB" id="A0A9N9IVL9"/>
<gene>
    <name evidence="2" type="ORF">DERYTH_LOCUS17006</name>
</gene>
<feature type="compositionally biased region" description="Basic and acidic residues" evidence="1">
    <location>
        <begin position="32"/>
        <end position="43"/>
    </location>
</feature>
<evidence type="ECO:0000256" key="1">
    <source>
        <dbReference type="SAM" id="MobiDB-lite"/>
    </source>
</evidence>
<sequence length="55" mass="6241">ASMANSVSNPKDFKHQATPKAPAPQHCFFVARPKDLNDRHPKDPYMPLILNTRKL</sequence>
<evidence type="ECO:0000313" key="2">
    <source>
        <dbReference type="EMBL" id="CAG8752200.1"/>
    </source>
</evidence>
<keyword evidence="3" id="KW-1185">Reference proteome</keyword>
<dbReference type="EMBL" id="CAJVPY010015517">
    <property type="protein sequence ID" value="CAG8752200.1"/>
    <property type="molecule type" value="Genomic_DNA"/>
</dbReference>
<organism evidence="2 3">
    <name type="scientific">Dentiscutata erythropus</name>
    <dbReference type="NCBI Taxonomy" id="1348616"/>
    <lineage>
        <taxon>Eukaryota</taxon>
        <taxon>Fungi</taxon>
        <taxon>Fungi incertae sedis</taxon>
        <taxon>Mucoromycota</taxon>
        <taxon>Glomeromycotina</taxon>
        <taxon>Glomeromycetes</taxon>
        <taxon>Diversisporales</taxon>
        <taxon>Gigasporaceae</taxon>
        <taxon>Dentiscutata</taxon>
    </lineage>
</organism>
<accession>A0A9N9IVL9</accession>
<proteinExistence type="predicted"/>
<name>A0A9N9IVL9_9GLOM</name>
<protein>
    <submittedName>
        <fullName evidence="2">20317_t:CDS:1</fullName>
    </submittedName>
</protein>
<evidence type="ECO:0000313" key="3">
    <source>
        <dbReference type="Proteomes" id="UP000789405"/>
    </source>
</evidence>